<evidence type="ECO:0000256" key="2">
    <source>
        <dbReference type="ARBA" id="ARBA00022676"/>
    </source>
</evidence>
<gene>
    <name evidence="9" type="primary">LOC115209641</name>
</gene>
<dbReference type="PANTHER" id="PTHR14453">
    <property type="entry name" value="PARP/ZINC FINGER CCCH TYPE DOMAIN CONTAINING PROTEIN"/>
    <property type="match status" value="1"/>
</dbReference>
<dbReference type="InterPro" id="IPR052056">
    <property type="entry name" value="Mono-ARTD/PARP"/>
</dbReference>
<dbReference type="Pfam" id="PF00644">
    <property type="entry name" value="PARP"/>
    <property type="match status" value="1"/>
</dbReference>
<evidence type="ECO:0000313" key="9">
    <source>
        <dbReference type="RefSeq" id="XP_029633960.1"/>
    </source>
</evidence>
<dbReference type="EC" id="2.4.2.-" evidence="6"/>
<proteinExistence type="predicted"/>
<evidence type="ECO:0000256" key="6">
    <source>
        <dbReference type="RuleBase" id="RU362114"/>
    </source>
</evidence>
<dbReference type="AlphaFoldDB" id="A0A6P7S6X9"/>
<keyword evidence="8" id="KW-1185">Reference proteome</keyword>
<keyword evidence="2 6" id="KW-0328">Glycosyltransferase</keyword>
<comment type="subcellular location">
    <subcellularLocation>
        <location evidence="1">Nucleus</location>
    </subcellularLocation>
</comment>
<sequence length="187" mass="21570">MGDKELIKIVPVTSGSEYDDIQATFRRNLPSYRIIKIERIQNKTLCQRYKALKEQFEAENPKITNEVDGLWHGTTAECVERINRYGFNCRYCSKNGTYGEGVYFAKSIRYSADDTYSTPDHHKIKTIYKCSVLVGRVIQGQRRLKVLHGSYNSAVDDIQRPDIYVTFDDSQAYPNYLITFSKALVTL</sequence>
<dbReference type="GO" id="GO:0003714">
    <property type="term" value="F:transcription corepressor activity"/>
    <property type="evidence" value="ECO:0007669"/>
    <property type="project" value="TreeGrafter"/>
</dbReference>
<dbReference type="KEGG" id="osn:115209641"/>
<keyword evidence="3 6" id="KW-0808">Transferase</keyword>
<evidence type="ECO:0000313" key="8">
    <source>
        <dbReference type="Proteomes" id="UP000515154"/>
    </source>
</evidence>
<name>A0A6P7S6X9_9MOLL</name>
<evidence type="ECO:0000256" key="3">
    <source>
        <dbReference type="ARBA" id="ARBA00022679"/>
    </source>
</evidence>
<dbReference type="GO" id="GO:0005737">
    <property type="term" value="C:cytoplasm"/>
    <property type="evidence" value="ECO:0007669"/>
    <property type="project" value="TreeGrafter"/>
</dbReference>
<reference evidence="9" key="1">
    <citation type="submission" date="2025-08" db="UniProtKB">
        <authorList>
            <consortium name="RefSeq"/>
        </authorList>
    </citation>
    <scope>IDENTIFICATION</scope>
</reference>
<dbReference type="RefSeq" id="XP_029633960.1">
    <property type="nucleotide sequence ID" value="XM_029778100.2"/>
</dbReference>
<dbReference type="GO" id="GO:0005634">
    <property type="term" value="C:nucleus"/>
    <property type="evidence" value="ECO:0007669"/>
    <property type="project" value="UniProtKB-SubCell"/>
</dbReference>
<keyword evidence="5" id="KW-0539">Nucleus</keyword>
<dbReference type="InterPro" id="IPR012317">
    <property type="entry name" value="Poly(ADP-ribose)pol_cat_dom"/>
</dbReference>
<feature type="domain" description="PARP catalytic" evidence="7">
    <location>
        <begin position="1"/>
        <end position="187"/>
    </location>
</feature>
<dbReference type="PROSITE" id="PS51059">
    <property type="entry name" value="PARP_CATALYTIC"/>
    <property type="match status" value="1"/>
</dbReference>
<dbReference type="Proteomes" id="UP000515154">
    <property type="component" value="Linkage group LG1"/>
</dbReference>
<accession>A0A6P7S6X9</accession>
<organism evidence="8 9">
    <name type="scientific">Octopus sinensis</name>
    <name type="common">East Asian common octopus</name>
    <dbReference type="NCBI Taxonomy" id="2607531"/>
    <lineage>
        <taxon>Eukaryota</taxon>
        <taxon>Metazoa</taxon>
        <taxon>Spiralia</taxon>
        <taxon>Lophotrochozoa</taxon>
        <taxon>Mollusca</taxon>
        <taxon>Cephalopoda</taxon>
        <taxon>Coleoidea</taxon>
        <taxon>Octopodiformes</taxon>
        <taxon>Octopoda</taxon>
        <taxon>Incirrata</taxon>
        <taxon>Octopodidae</taxon>
        <taxon>Octopus</taxon>
    </lineage>
</organism>
<dbReference type="PANTHER" id="PTHR14453:SF67">
    <property type="entry name" value="POLY [ADP-RIBOSE] POLYMERASE"/>
    <property type="match status" value="1"/>
</dbReference>
<evidence type="ECO:0000256" key="4">
    <source>
        <dbReference type="ARBA" id="ARBA00023027"/>
    </source>
</evidence>
<dbReference type="SUPFAM" id="SSF56399">
    <property type="entry name" value="ADP-ribosylation"/>
    <property type="match status" value="1"/>
</dbReference>
<evidence type="ECO:0000256" key="5">
    <source>
        <dbReference type="ARBA" id="ARBA00023242"/>
    </source>
</evidence>
<dbReference type="Gene3D" id="3.90.228.10">
    <property type="match status" value="1"/>
</dbReference>
<evidence type="ECO:0000256" key="1">
    <source>
        <dbReference type="ARBA" id="ARBA00004123"/>
    </source>
</evidence>
<evidence type="ECO:0000259" key="7">
    <source>
        <dbReference type="PROSITE" id="PS51059"/>
    </source>
</evidence>
<dbReference type="GO" id="GO:0003950">
    <property type="term" value="F:NAD+ poly-ADP-ribosyltransferase activity"/>
    <property type="evidence" value="ECO:0007669"/>
    <property type="project" value="UniProtKB-UniRule"/>
</dbReference>
<protein>
    <recommendedName>
        <fullName evidence="6">Poly [ADP-ribose] polymerase</fullName>
        <shortName evidence="6">PARP</shortName>
        <ecNumber evidence="6">2.4.2.-</ecNumber>
    </recommendedName>
</protein>
<keyword evidence="4 6" id="KW-0520">NAD</keyword>
<dbReference type="GO" id="GO:0010629">
    <property type="term" value="P:negative regulation of gene expression"/>
    <property type="evidence" value="ECO:0007669"/>
    <property type="project" value="TreeGrafter"/>
</dbReference>